<organism evidence="2">
    <name type="scientific">Anguilla anguilla</name>
    <name type="common">European freshwater eel</name>
    <name type="synonym">Muraena anguilla</name>
    <dbReference type="NCBI Taxonomy" id="7936"/>
    <lineage>
        <taxon>Eukaryota</taxon>
        <taxon>Metazoa</taxon>
        <taxon>Chordata</taxon>
        <taxon>Craniata</taxon>
        <taxon>Vertebrata</taxon>
        <taxon>Euteleostomi</taxon>
        <taxon>Actinopterygii</taxon>
        <taxon>Neopterygii</taxon>
        <taxon>Teleostei</taxon>
        <taxon>Anguilliformes</taxon>
        <taxon>Anguillidae</taxon>
        <taxon>Anguilla</taxon>
    </lineage>
</organism>
<proteinExistence type="predicted"/>
<dbReference type="AlphaFoldDB" id="A0A0E9VRH4"/>
<sequence length="29" mass="3460">MKPPSLRGKFEIHNDQTESEPWFNISSKR</sequence>
<name>A0A0E9VRH4_ANGAN</name>
<accession>A0A0E9VRH4</accession>
<protein>
    <submittedName>
        <fullName evidence="2">Uncharacterized protein</fullName>
    </submittedName>
</protein>
<evidence type="ECO:0000256" key="1">
    <source>
        <dbReference type="SAM" id="MobiDB-lite"/>
    </source>
</evidence>
<dbReference type="EMBL" id="GBXM01027965">
    <property type="protein sequence ID" value="JAH80612.1"/>
    <property type="molecule type" value="Transcribed_RNA"/>
</dbReference>
<evidence type="ECO:0000313" key="2">
    <source>
        <dbReference type="EMBL" id="JAH80612.1"/>
    </source>
</evidence>
<feature type="region of interest" description="Disordered" evidence="1">
    <location>
        <begin position="1"/>
        <end position="29"/>
    </location>
</feature>
<reference evidence="2" key="2">
    <citation type="journal article" date="2015" name="Fish Shellfish Immunol.">
        <title>Early steps in the European eel (Anguilla anguilla)-Vibrio vulnificus interaction in the gills: Role of the RtxA13 toxin.</title>
        <authorList>
            <person name="Callol A."/>
            <person name="Pajuelo D."/>
            <person name="Ebbesson L."/>
            <person name="Teles M."/>
            <person name="MacKenzie S."/>
            <person name="Amaro C."/>
        </authorList>
    </citation>
    <scope>NUCLEOTIDE SEQUENCE</scope>
</reference>
<reference evidence="2" key="1">
    <citation type="submission" date="2014-11" db="EMBL/GenBank/DDBJ databases">
        <authorList>
            <person name="Amaro Gonzalez C."/>
        </authorList>
    </citation>
    <scope>NUCLEOTIDE SEQUENCE</scope>
</reference>